<keyword evidence="3" id="KW-1185">Reference proteome</keyword>
<gene>
    <name evidence="2" type="ordered locus">Sala_1052</name>
</gene>
<feature type="region of interest" description="Disordered" evidence="1">
    <location>
        <begin position="54"/>
        <end position="80"/>
    </location>
</feature>
<evidence type="ECO:0000256" key="1">
    <source>
        <dbReference type="SAM" id="MobiDB-lite"/>
    </source>
</evidence>
<sequence>MRQPQQSIQKPPTIAARSALALAATRHKLPKPLPLIVPENLAFHTSLQKPVLNQNSRQLGIPKLSLQPRARARKENIPQA</sequence>
<name>Q1GUA3_SPHAL</name>
<dbReference type="Proteomes" id="UP000006578">
    <property type="component" value="Chromosome"/>
</dbReference>
<reference evidence="2 3" key="1">
    <citation type="journal article" date="2009" name="Proc. Natl. Acad. Sci. U.S.A.">
        <title>The genomic basis of trophic strategy in marine bacteria.</title>
        <authorList>
            <person name="Lauro F.M."/>
            <person name="McDougald D."/>
            <person name="Thomas T."/>
            <person name="Williams T.J."/>
            <person name="Egan S."/>
            <person name="Rice S."/>
            <person name="DeMaere M.Z."/>
            <person name="Ting L."/>
            <person name="Ertan H."/>
            <person name="Johnson J."/>
            <person name="Ferriera S."/>
            <person name="Lapidus A."/>
            <person name="Anderson I."/>
            <person name="Kyrpides N."/>
            <person name="Munk A.C."/>
            <person name="Detter C."/>
            <person name="Han C.S."/>
            <person name="Brown M.V."/>
            <person name="Robb F.T."/>
            <person name="Kjelleberg S."/>
            <person name="Cavicchioli R."/>
        </authorList>
    </citation>
    <scope>NUCLEOTIDE SEQUENCE [LARGE SCALE GENOMIC DNA]</scope>
    <source>
        <strain evidence="3">DSM 13593 / LMG 18877 / RB2256</strain>
    </source>
</reference>
<proteinExistence type="predicted"/>
<dbReference type="KEGG" id="sal:Sala_1052"/>
<dbReference type="EMBL" id="CP000356">
    <property type="protein sequence ID" value="ABF52769.1"/>
    <property type="molecule type" value="Genomic_DNA"/>
</dbReference>
<organism evidence="2 3">
    <name type="scientific">Sphingopyxis alaskensis (strain DSM 13593 / LMG 18877 / RB2256)</name>
    <name type="common">Sphingomonas alaskensis</name>
    <dbReference type="NCBI Taxonomy" id="317655"/>
    <lineage>
        <taxon>Bacteria</taxon>
        <taxon>Pseudomonadati</taxon>
        <taxon>Pseudomonadota</taxon>
        <taxon>Alphaproteobacteria</taxon>
        <taxon>Sphingomonadales</taxon>
        <taxon>Sphingomonadaceae</taxon>
        <taxon>Sphingopyxis</taxon>
    </lineage>
</organism>
<accession>Q1GUA3</accession>
<dbReference type="AlphaFoldDB" id="Q1GUA3"/>
<evidence type="ECO:0000313" key="2">
    <source>
        <dbReference type="EMBL" id="ABF52769.1"/>
    </source>
</evidence>
<protein>
    <submittedName>
        <fullName evidence="2">Uncharacterized protein</fullName>
    </submittedName>
</protein>
<evidence type="ECO:0000313" key="3">
    <source>
        <dbReference type="Proteomes" id="UP000006578"/>
    </source>
</evidence>
<dbReference type="eggNOG" id="ENOG502ZTFA">
    <property type="taxonomic scope" value="Bacteria"/>
</dbReference>
<dbReference type="HOGENOM" id="CLU_2737920_0_0_5"/>